<dbReference type="Proteomes" id="UP000229740">
    <property type="component" value="Unassembled WGS sequence"/>
</dbReference>
<evidence type="ECO:0000313" key="2">
    <source>
        <dbReference type="Proteomes" id="UP000229740"/>
    </source>
</evidence>
<sequence>MNGTLFHTICHIPHYVMLNFCDRAKAETFSNELRMNEPFFFWWTAMLSRRGDDDPGTGKNGDQNL</sequence>
<gene>
    <name evidence="1" type="ORF">CSB45_12090</name>
</gene>
<organism evidence="1 2">
    <name type="scientific">candidate division KSB3 bacterium</name>
    <dbReference type="NCBI Taxonomy" id="2044937"/>
    <lineage>
        <taxon>Bacteria</taxon>
        <taxon>candidate division KSB3</taxon>
    </lineage>
</organism>
<accession>A0A2G6E2E7</accession>
<dbReference type="AlphaFoldDB" id="A0A2G6E2E7"/>
<name>A0A2G6E2E7_9BACT</name>
<proteinExistence type="predicted"/>
<protein>
    <submittedName>
        <fullName evidence="1">Uncharacterized protein</fullName>
    </submittedName>
</protein>
<reference evidence="1 2" key="1">
    <citation type="submission" date="2017-10" db="EMBL/GenBank/DDBJ databases">
        <title>Novel microbial diversity and functional potential in the marine mammal oral microbiome.</title>
        <authorList>
            <person name="Dudek N.K."/>
            <person name="Sun C.L."/>
            <person name="Burstein D."/>
            <person name="Kantor R.S."/>
            <person name="Aliaga Goltsman D.S."/>
            <person name="Bik E.M."/>
            <person name="Thomas B.C."/>
            <person name="Banfield J.F."/>
            <person name="Relman D.A."/>
        </authorList>
    </citation>
    <scope>NUCLEOTIDE SEQUENCE [LARGE SCALE GENOMIC DNA]</scope>
    <source>
        <strain evidence="1">DOLZORAL124_49_17</strain>
    </source>
</reference>
<comment type="caution">
    <text evidence="1">The sequence shown here is derived from an EMBL/GenBank/DDBJ whole genome shotgun (WGS) entry which is preliminary data.</text>
</comment>
<dbReference type="EMBL" id="PDPS01000036">
    <property type="protein sequence ID" value="PID56265.1"/>
    <property type="molecule type" value="Genomic_DNA"/>
</dbReference>
<evidence type="ECO:0000313" key="1">
    <source>
        <dbReference type="EMBL" id="PID56265.1"/>
    </source>
</evidence>